<dbReference type="GO" id="GO:0061630">
    <property type="term" value="F:ubiquitin protein ligase activity"/>
    <property type="evidence" value="ECO:0007669"/>
    <property type="project" value="UniProtKB-EC"/>
</dbReference>
<sequence length="535" mass="58612">MGKNTDKLYVTHSEHAAGPGGAKRHTGSEFKRLPFFCCSLSLQPFEHPVCTKDGTIFELMNIIPWLKKYGKNPVSGEPLEPKDLIKLHFHKNANDEFHCPITFKVFNDNTHIVAIRPSGQVYSFEAVERLNIKTKNWNDLMTDEPFKRKDVITLQDPHNILARDISAFYHVRNELTVVDEEKKKKEADVAFKINAMGSTGKVLKAMAKSEGVVANGKASDADTAKTATITPSFVSREKKQYNAAHYSNGVAAASFTSTAVPVQTQNAAALIDEEEYMFERIKAKGYAQITTTLGNINLELYCAEAPRACYNMIQLAKKGYYDGCSFHRSIKNFMIQGGDPTGTGKGGESFWGRPFADEFKPNLSHSGRGVLSMANKGKNTNTSQFFITYRSCPHLDNKHTIFGKVVGGMDVLGRMEQTKTDEREQPEIDILMLKFKILVDPFEEFRKQLGDKLAAEAATKKRKSAGGVPEKGDASSSSVGKYVAGEASAGGVSGKRKADDGIGIDWSAASAASLNAGADKKRKAGGGGFGNFSNW</sequence>
<evidence type="ECO:0000259" key="12">
    <source>
        <dbReference type="PROSITE" id="PS50072"/>
    </source>
</evidence>
<evidence type="ECO:0000259" key="13">
    <source>
        <dbReference type="PROSITE" id="PS51698"/>
    </source>
</evidence>
<feature type="region of interest" description="Disordered" evidence="11">
    <location>
        <begin position="515"/>
        <end position="535"/>
    </location>
</feature>
<keyword evidence="15" id="KW-1185">Reference proteome</keyword>
<dbReference type="InterPro" id="IPR003613">
    <property type="entry name" value="Ubox_domain"/>
</dbReference>
<dbReference type="FunFam" id="2.40.100.10:FF:000014">
    <property type="entry name" value="Peptidyl-prolyl cis-trans isomerase cyp65"/>
    <property type="match status" value="1"/>
</dbReference>
<dbReference type="GO" id="GO:0006457">
    <property type="term" value="P:protein folding"/>
    <property type="evidence" value="ECO:0007669"/>
    <property type="project" value="InterPro"/>
</dbReference>
<gene>
    <name evidence="14" type="ORF">PhCBS80983_g00577</name>
</gene>
<dbReference type="GO" id="GO:0003755">
    <property type="term" value="F:peptidyl-prolyl cis-trans isomerase activity"/>
    <property type="evidence" value="ECO:0007669"/>
    <property type="project" value="UniProtKB-KW"/>
</dbReference>
<evidence type="ECO:0000256" key="7">
    <source>
        <dbReference type="ARBA" id="ARBA00022786"/>
    </source>
</evidence>
<evidence type="ECO:0000256" key="1">
    <source>
        <dbReference type="ARBA" id="ARBA00000900"/>
    </source>
</evidence>
<dbReference type="PRINTS" id="PR00153">
    <property type="entry name" value="CSAPPISMRASE"/>
</dbReference>
<keyword evidence="9" id="KW-0413">Isomerase</keyword>
<dbReference type="PROSITE" id="PS00170">
    <property type="entry name" value="CSA_PPIASE_1"/>
    <property type="match status" value="1"/>
</dbReference>
<dbReference type="SMART" id="SM00504">
    <property type="entry name" value="Ubox"/>
    <property type="match status" value="1"/>
</dbReference>
<evidence type="ECO:0000256" key="6">
    <source>
        <dbReference type="ARBA" id="ARBA00022679"/>
    </source>
</evidence>
<dbReference type="Gene3D" id="2.40.100.10">
    <property type="entry name" value="Cyclophilin-like"/>
    <property type="match status" value="1"/>
</dbReference>
<dbReference type="PROSITE" id="PS51698">
    <property type="entry name" value="U_BOX"/>
    <property type="match status" value="1"/>
</dbReference>
<protein>
    <recommendedName>
        <fullName evidence="16">RING-type E3 ubiquitin transferase</fullName>
    </recommendedName>
</protein>
<dbReference type="PANTHER" id="PTHR45625">
    <property type="entry name" value="PEPTIDYL-PROLYL CIS-TRANS ISOMERASE-RELATED"/>
    <property type="match status" value="1"/>
</dbReference>
<evidence type="ECO:0008006" key="16">
    <source>
        <dbReference type="Google" id="ProtNLM"/>
    </source>
</evidence>
<dbReference type="InterPro" id="IPR026951">
    <property type="entry name" value="PPIL2_U-box_dom"/>
</dbReference>
<keyword evidence="8" id="KW-0697">Rotamase</keyword>
<proteinExistence type="inferred from homology"/>
<evidence type="ECO:0000256" key="4">
    <source>
        <dbReference type="ARBA" id="ARBA00004123"/>
    </source>
</evidence>
<dbReference type="STRING" id="109895.A0A507EDI7"/>
<keyword evidence="10" id="KW-0539">Nucleus</keyword>
<evidence type="ECO:0000313" key="15">
    <source>
        <dbReference type="Proteomes" id="UP000318582"/>
    </source>
</evidence>
<dbReference type="GO" id="GO:0000209">
    <property type="term" value="P:protein polyubiquitination"/>
    <property type="evidence" value="ECO:0007669"/>
    <property type="project" value="TreeGrafter"/>
</dbReference>
<comment type="catalytic activity">
    <reaction evidence="1">
        <text>S-ubiquitinyl-[E2 ubiquitin-conjugating enzyme]-L-cysteine + [acceptor protein]-L-lysine = [E2 ubiquitin-conjugating enzyme]-L-cysteine + N(6)-ubiquitinyl-[acceptor protein]-L-lysine.</text>
        <dbReference type="EC" id="2.3.2.27"/>
    </reaction>
</comment>
<comment type="subcellular location">
    <subcellularLocation>
        <location evidence="4">Nucleus</location>
    </subcellularLocation>
</comment>
<dbReference type="GO" id="GO:0071013">
    <property type="term" value="C:catalytic step 2 spliceosome"/>
    <property type="evidence" value="ECO:0007669"/>
    <property type="project" value="TreeGrafter"/>
</dbReference>
<evidence type="ECO:0000256" key="2">
    <source>
        <dbReference type="ARBA" id="ARBA00000971"/>
    </source>
</evidence>
<name>A0A507EDI7_9FUNG</name>
<dbReference type="InterPro" id="IPR029000">
    <property type="entry name" value="Cyclophilin-like_dom_sf"/>
</dbReference>
<dbReference type="Pfam" id="PF00160">
    <property type="entry name" value="Pro_isomerase"/>
    <property type="match status" value="1"/>
</dbReference>
<comment type="catalytic activity">
    <reaction evidence="2">
        <text>[protein]-peptidylproline (omega=180) = [protein]-peptidylproline (omega=0)</text>
        <dbReference type="Rhea" id="RHEA:16237"/>
        <dbReference type="Rhea" id="RHEA-COMP:10747"/>
        <dbReference type="Rhea" id="RHEA-COMP:10748"/>
        <dbReference type="ChEBI" id="CHEBI:83833"/>
        <dbReference type="ChEBI" id="CHEBI:83834"/>
        <dbReference type="EC" id="5.2.1.8"/>
    </reaction>
</comment>
<dbReference type="Pfam" id="PF04641">
    <property type="entry name" value="Rtf2"/>
    <property type="match status" value="1"/>
</dbReference>
<evidence type="ECO:0000256" key="9">
    <source>
        <dbReference type="ARBA" id="ARBA00023235"/>
    </source>
</evidence>
<dbReference type="CDD" id="cd01923">
    <property type="entry name" value="cyclophilin_RING"/>
    <property type="match status" value="1"/>
</dbReference>
<dbReference type="AlphaFoldDB" id="A0A507EDI7"/>
<accession>A0A507EDI7</accession>
<dbReference type="InterPro" id="IPR002130">
    <property type="entry name" value="Cyclophilin-type_PPIase_dom"/>
</dbReference>
<evidence type="ECO:0000256" key="3">
    <source>
        <dbReference type="ARBA" id="ARBA00003697"/>
    </source>
</evidence>
<feature type="domain" description="U-box" evidence="13">
    <location>
        <begin position="31"/>
        <end position="104"/>
    </location>
</feature>
<reference evidence="14 15" key="1">
    <citation type="journal article" date="2019" name="Sci. Rep.">
        <title>Comparative genomics of chytrid fungi reveal insights into the obligate biotrophic and pathogenic lifestyle of Synchytrium endobioticum.</title>
        <authorList>
            <person name="van de Vossenberg B.T.L.H."/>
            <person name="Warris S."/>
            <person name="Nguyen H.D.T."/>
            <person name="van Gent-Pelzer M.P.E."/>
            <person name="Joly D.L."/>
            <person name="van de Geest H.C."/>
            <person name="Bonants P.J.M."/>
            <person name="Smith D.S."/>
            <person name="Levesque C.A."/>
            <person name="van der Lee T.A.J."/>
        </authorList>
    </citation>
    <scope>NUCLEOTIDE SEQUENCE [LARGE SCALE GENOMIC DNA]</scope>
    <source>
        <strain evidence="14 15">CBS 809.83</strain>
    </source>
</reference>
<comment type="function">
    <text evidence="3">May catalyze the cis-trans isomerization of proline imidic peptide bonds in oligopeptides thereby assisting the folding of proteins. May also function as a chaperone, playing a role in intracellular transport of proteins. May also have a protein ubiquitin ligase activity acting as an E3 ubiquitin protein ligase or as a ubiquitin-ubiquitin ligase promoting elongation of ubiquitin chains on proteins.</text>
</comment>
<dbReference type="InterPro" id="IPR013083">
    <property type="entry name" value="Znf_RING/FYVE/PHD"/>
</dbReference>
<dbReference type="InterPro" id="IPR020892">
    <property type="entry name" value="Cyclophilin-type_PPIase_CS"/>
</dbReference>
<dbReference type="PROSITE" id="PS50072">
    <property type="entry name" value="CSA_PPIASE_2"/>
    <property type="match status" value="1"/>
</dbReference>
<organism evidence="14 15">
    <name type="scientific">Powellomyces hirtus</name>
    <dbReference type="NCBI Taxonomy" id="109895"/>
    <lineage>
        <taxon>Eukaryota</taxon>
        <taxon>Fungi</taxon>
        <taxon>Fungi incertae sedis</taxon>
        <taxon>Chytridiomycota</taxon>
        <taxon>Chytridiomycota incertae sedis</taxon>
        <taxon>Chytridiomycetes</taxon>
        <taxon>Spizellomycetales</taxon>
        <taxon>Powellomycetaceae</taxon>
        <taxon>Powellomyces</taxon>
    </lineage>
</organism>
<dbReference type="CDD" id="cd16663">
    <property type="entry name" value="RING-Ubox_PPIL2"/>
    <property type="match status" value="1"/>
</dbReference>
<evidence type="ECO:0000256" key="11">
    <source>
        <dbReference type="SAM" id="MobiDB-lite"/>
    </source>
</evidence>
<comment type="similarity">
    <text evidence="5">Belongs to the cyclophilin-type PPIase family. PPIL2 subfamily.</text>
</comment>
<dbReference type="FunFam" id="3.30.40.10:FF:000079">
    <property type="entry name" value="Peptidyl-prolyl cis-trans isomerase 2"/>
    <property type="match status" value="1"/>
</dbReference>
<feature type="region of interest" description="Disordered" evidence="11">
    <location>
        <begin position="459"/>
        <end position="479"/>
    </location>
</feature>
<dbReference type="PANTHER" id="PTHR45625:SF1">
    <property type="entry name" value="RING-TYPE E3 UBIQUITIN-PROTEIN LIGASE PPIL2"/>
    <property type="match status" value="1"/>
</dbReference>
<evidence type="ECO:0000256" key="8">
    <source>
        <dbReference type="ARBA" id="ARBA00023110"/>
    </source>
</evidence>
<dbReference type="SUPFAM" id="SSF57850">
    <property type="entry name" value="RING/U-box"/>
    <property type="match status" value="1"/>
</dbReference>
<feature type="domain" description="PPIase cyclophilin-type" evidence="12">
    <location>
        <begin position="291"/>
        <end position="437"/>
    </location>
</feature>
<comment type="caution">
    <text evidence="14">The sequence shown here is derived from an EMBL/GenBank/DDBJ whole genome shotgun (WGS) entry which is preliminary data.</text>
</comment>
<evidence type="ECO:0000313" key="14">
    <source>
        <dbReference type="EMBL" id="TPX62269.1"/>
    </source>
</evidence>
<feature type="compositionally biased region" description="Gly residues" evidence="11">
    <location>
        <begin position="525"/>
        <end position="535"/>
    </location>
</feature>
<dbReference type="SUPFAM" id="SSF50891">
    <property type="entry name" value="Cyclophilin-like"/>
    <property type="match status" value="1"/>
</dbReference>
<evidence type="ECO:0000256" key="10">
    <source>
        <dbReference type="ARBA" id="ARBA00023242"/>
    </source>
</evidence>
<dbReference type="EMBL" id="QEAQ01000003">
    <property type="protein sequence ID" value="TPX62269.1"/>
    <property type="molecule type" value="Genomic_DNA"/>
</dbReference>
<dbReference type="InterPro" id="IPR044666">
    <property type="entry name" value="Cyclophilin_A-like"/>
</dbReference>
<keyword evidence="7" id="KW-0833">Ubl conjugation pathway</keyword>
<evidence type="ECO:0000256" key="5">
    <source>
        <dbReference type="ARBA" id="ARBA00007930"/>
    </source>
</evidence>
<keyword evidence="6" id="KW-0808">Transferase</keyword>
<dbReference type="Gene3D" id="3.30.40.10">
    <property type="entry name" value="Zinc/RING finger domain, C3HC4 (zinc finger)"/>
    <property type="match status" value="1"/>
</dbReference>
<dbReference type="Proteomes" id="UP000318582">
    <property type="component" value="Unassembled WGS sequence"/>
</dbReference>